<feature type="signal peptide" evidence="1">
    <location>
        <begin position="1"/>
        <end position="20"/>
    </location>
</feature>
<reference evidence="2" key="2">
    <citation type="submission" date="2013-01" db="EMBL/GenBank/DDBJ databases">
        <title>The wheat powdery mildew genome reveals unique evolution of an obligate biotroph.</title>
        <authorList>
            <person name="Oberhaensli S."/>
            <person name="Wicker T."/>
            <person name="Keller B."/>
        </authorList>
    </citation>
    <scope>NUCLEOTIDE SEQUENCE</scope>
    <source>
        <strain evidence="2">96224</strain>
    </source>
</reference>
<reference evidence="4" key="1">
    <citation type="journal article" date="2013" name="Nat. Genet.">
        <title>The wheat powdery mildew genome shows the unique evolution of an obligate biotroph.</title>
        <authorList>
            <person name="Wicker T."/>
            <person name="Oberhaensli S."/>
            <person name="Parlange F."/>
            <person name="Buchmann J.P."/>
            <person name="Shatalina M."/>
            <person name="Roffler S."/>
            <person name="Ben-David R."/>
            <person name="Dolezel J."/>
            <person name="Simkova H."/>
            <person name="Schulze-Lefert P."/>
            <person name="Spanu P.D."/>
            <person name="Bruggmann R."/>
            <person name="Amselem J."/>
            <person name="Quesneville H."/>
            <person name="Ver Loren van Themaat E."/>
            <person name="Paape T."/>
            <person name="Shimizu K.K."/>
            <person name="Keller B."/>
        </authorList>
    </citation>
    <scope>NUCLEOTIDE SEQUENCE [LARGE SCALE GENOMIC DNA]</scope>
    <source>
        <strain evidence="4">96224</strain>
    </source>
</reference>
<sequence>MKAWKLFYILAIFHYYSVEMRGPDRSREFFKCNNDLIPSTEAKKSAALGCDQLKIAHPTSIFPASYIDPGVFGKENTAYFTWPVYVRDNTLSRDFSSQNRVLIDSDCQLIGLVKFTSQGQEACMHLISRHKTELDHSKHSDQSLWTNLPHAGFKYKKELYLTSDIEDFIQSDTQFLLKCYSSIETILDFAAPTSLGTIKVWKCPIALENGVIKSGKIHSIRYLLLGQDRKIIGVARRDMNRMRVLTEVRILNEADKAKLEAKKSTEGVEEEVPDVKYDGFLFTSSLLKSHRRVACFTLRNDGKSILPLSAYLSNNSDESSAGQATWTWPLRMPETFRNDRNYLLLINNLCEIIGIRKGILKLNTPRMKGGLRE</sequence>
<feature type="non-terminal residue" evidence="3">
    <location>
        <position position="373"/>
    </location>
</feature>
<evidence type="ECO:0000313" key="4">
    <source>
        <dbReference type="Proteomes" id="UP000053110"/>
    </source>
</evidence>
<evidence type="ECO:0000313" key="3">
    <source>
        <dbReference type="EMBL" id="SUZ07311.1"/>
    </source>
</evidence>
<reference evidence="3" key="3">
    <citation type="submission" date="2018-07" db="EMBL/GenBank/DDBJ databases">
        <authorList>
            <person name="Quirk P.G."/>
            <person name="Krulwich T.A."/>
        </authorList>
    </citation>
    <scope>NUCLEOTIDE SEQUENCE</scope>
    <source>
        <strain evidence="3">96224</strain>
    </source>
</reference>
<dbReference type="Proteomes" id="UP000053110">
    <property type="component" value="Unassembled WGS sequence"/>
</dbReference>
<gene>
    <name evidence="2" type="ORF">BGT96224_AcSP31292</name>
    <name evidence="3" type="ORF">BGT96224V2_LOCUS873</name>
</gene>
<protein>
    <submittedName>
        <fullName evidence="3">BgtAcSP-31292</fullName>
    </submittedName>
</protein>
<evidence type="ECO:0000256" key="1">
    <source>
        <dbReference type="SAM" id="SignalP"/>
    </source>
</evidence>
<dbReference type="AlphaFoldDB" id="A0A061HL75"/>
<evidence type="ECO:0000313" key="2">
    <source>
        <dbReference type="EMBL" id="EPQ67476.1"/>
    </source>
</evidence>
<organism evidence="3">
    <name type="scientific">Blumeria graminis f. sp. tritici 96224</name>
    <dbReference type="NCBI Taxonomy" id="1268274"/>
    <lineage>
        <taxon>Eukaryota</taxon>
        <taxon>Fungi</taxon>
        <taxon>Dikarya</taxon>
        <taxon>Ascomycota</taxon>
        <taxon>Pezizomycotina</taxon>
        <taxon>Leotiomycetes</taxon>
        <taxon>Erysiphales</taxon>
        <taxon>Erysiphaceae</taxon>
        <taxon>Blumeria</taxon>
    </lineage>
</organism>
<feature type="chain" id="PRO_5044538336" evidence="1">
    <location>
        <begin position="21"/>
        <end position="373"/>
    </location>
</feature>
<accession>A0A061HL75</accession>
<proteinExistence type="predicted"/>
<dbReference type="Gene3D" id="3.10.450.30">
    <property type="entry name" value="Microbial ribonucleases"/>
    <property type="match status" value="1"/>
</dbReference>
<keyword evidence="1" id="KW-0732">Signal</keyword>
<dbReference type="EMBL" id="UIGY01000001">
    <property type="protein sequence ID" value="SUZ07311.1"/>
    <property type="molecule type" value="Genomic_DNA"/>
</dbReference>
<dbReference type="HOGENOM" id="CLU_741833_0_0_1"/>
<name>A0A061HL75_BLUGR</name>
<dbReference type="EMBL" id="KE373524">
    <property type="protein sequence ID" value="EPQ67476.1"/>
    <property type="molecule type" value="Genomic_DNA"/>
</dbReference>